<evidence type="ECO:0000256" key="5">
    <source>
        <dbReference type="ARBA" id="ARBA00034115"/>
    </source>
</evidence>
<dbReference type="PRINTS" id="PR01179">
    <property type="entry name" value="ODADCRBXLASE"/>
</dbReference>
<accession>A0A1Y1XK67</accession>
<comment type="cofactor">
    <cofactor evidence="1 9">
        <name>pyridoxal 5'-phosphate</name>
        <dbReference type="ChEBI" id="CHEBI:597326"/>
    </cofactor>
</comment>
<keyword evidence="3 9" id="KW-0663">Pyridoxal phosphate</keyword>
<feature type="modified residue" description="N6-(pyridoxal phosphate)lysine" evidence="9">
    <location>
        <position position="87"/>
    </location>
</feature>
<dbReference type="FunFam" id="2.40.37.10:FF:000005">
    <property type="entry name" value="Ornithine decarboxylase"/>
    <property type="match status" value="1"/>
</dbReference>
<proteinExistence type="inferred from homology"/>
<dbReference type="PROSITE" id="PS00878">
    <property type="entry name" value="ODR_DC_2_1"/>
    <property type="match status" value="1"/>
</dbReference>
<comment type="pathway">
    <text evidence="5">Amine and polyamine biosynthesis; putrescine biosynthesis via L-ornithine pathway; putrescine from L-ornithine: step 1/1.</text>
</comment>
<feature type="domain" description="Orn/DAP/Arg decarboxylase 2 N-terminal" evidence="10">
    <location>
        <begin position="63"/>
        <end position="300"/>
    </location>
</feature>
<dbReference type="PANTHER" id="PTHR11482">
    <property type="entry name" value="ARGININE/DIAMINOPIMELATE/ORNITHINE DECARBOXYLASE"/>
    <property type="match status" value="1"/>
</dbReference>
<dbReference type="PROSITE" id="PS00879">
    <property type="entry name" value="ODR_DC_2_2"/>
    <property type="match status" value="1"/>
</dbReference>
<dbReference type="AlphaFoldDB" id="A0A1Y1XK67"/>
<dbReference type="InterPro" id="IPR022657">
    <property type="entry name" value="De-COase2_CS"/>
</dbReference>
<dbReference type="OrthoDB" id="5034579at2759"/>
<keyword evidence="12" id="KW-1185">Reference proteome</keyword>
<dbReference type="EMBL" id="MCFE01000576">
    <property type="protein sequence ID" value="ORX86157.1"/>
    <property type="molecule type" value="Genomic_DNA"/>
</dbReference>
<evidence type="ECO:0000256" key="7">
    <source>
        <dbReference type="ARBA" id="ARBA00046672"/>
    </source>
</evidence>
<feature type="active site" description="Proton donor" evidence="9">
    <location>
        <position position="397"/>
    </location>
</feature>
<evidence type="ECO:0000256" key="4">
    <source>
        <dbReference type="ARBA" id="ARBA00023239"/>
    </source>
</evidence>
<dbReference type="CDD" id="cd00622">
    <property type="entry name" value="PLPDE_III_ODC"/>
    <property type="match status" value="1"/>
</dbReference>
<dbReference type="PRINTS" id="PR01182">
    <property type="entry name" value="ORNDCRBXLASE"/>
</dbReference>
<evidence type="ECO:0000313" key="12">
    <source>
        <dbReference type="Proteomes" id="UP000193498"/>
    </source>
</evidence>
<evidence type="ECO:0000256" key="9">
    <source>
        <dbReference type="PIRSR" id="PIRSR600183-50"/>
    </source>
</evidence>
<dbReference type="Pfam" id="PF02784">
    <property type="entry name" value="Orn_Arg_deC_N"/>
    <property type="match status" value="1"/>
</dbReference>
<dbReference type="Gene3D" id="2.40.37.10">
    <property type="entry name" value="Lyase, Ornithine Decarboxylase, Chain A, domain 1"/>
    <property type="match status" value="1"/>
</dbReference>
<organism evidence="11 12">
    <name type="scientific">Basidiobolus meristosporus CBS 931.73</name>
    <dbReference type="NCBI Taxonomy" id="1314790"/>
    <lineage>
        <taxon>Eukaryota</taxon>
        <taxon>Fungi</taxon>
        <taxon>Fungi incertae sedis</taxon>
        <taxon>Zoopagomycota</taxon>
        <taxon>Entomophthoromycotina</taxon>
        <taxon>Basidiobolomycetes</taxon>
        <taxon>Basidiobolales</taxon>
        <taxon>Basidiobolaceae</taxon>
        <taxon>Basidiobolus</taxon>
    </lineage>
</organism>
<evidence type="ECO:0000313" key="11">
    <source>
        <dbReference type="EMBL" id="ORX86157.1"/>
    </source>
</evidence>
<dbReference type="Gene3D" id="3.20.20.10">
    <property type="entry name" value="Alanine racemase"/>
    <property type="match status" value="1"/>
</dbReference>
<dbReference type="InterPro" id="IPR022644">
    <property type="entry name" value="De-COase2_N"/>
</dbReference>
<dbReference type="GO" id="GO:0005737">
    <property type="term" value="C:cytoplasm"/>
    <property type="evidence" value="ECO:0007669"/>
    <property type="project" value="TreeGrafter"/>
</dbReference>
<comment type="similarity">
    <text evidence="2">Belongs to the Orn/Lys/Arg decarboxylase class-II family.</text>
</comment>
<dbReference type="InterPro" id="IPR029066">
    <property type="entry name" value="PLP-binding_barrel"/>
</dbReference>
<comment type="caution">
    <text evidence="11">The sequence shown here is derived from an EMBL/GenBank/DDBJ whole genome shotgun (WGS) entry which is preliminary data.</text>
</comment>
<dbReference type="STRING" id="1314790.A0A1Y1XK67"/>
<evidence type="ECO:0000256" key="2">
    <source>
        <dbReference type="ARBA" id="ARBA00008872"/>
    </source>
</evidence>
<comment type="catalytic activity">
    <reaction evidence="8">
        <text>L-ornithine + H(+) = putrescine + CO2</text>
        <dbReference type="Rhea" id="RHEA:22964"/>
        <dbReference type="ChEBI" id="CHEBI:15378"/>
        <dbReference type="ChEBI" id="CHEBI:16526"/>
        <dbReference type="ChEBI" id="CHEBI:46911"/>
        <dbReference type="ChEBI" id="CHEBI:326268"/>
        <dbReference type="EC" id="4.1.1.17"/>
    </reaction>
</comment>
<dbReference type="InterPro" id="IPR002433">
    <property type="entry name" value="Orn_de-COase"/>
</dbReference>
<evidence type="ECO:0000256" key="3">
    <source>
        <dbReference type="ARBA" id="ARBA00022898"/>
    </source>
</evidence>
<dbReference type="InterPro" id="IPR000183">
    <property type="entry name" value="Orn/DAP/Arg_de-COase"/>
</dbReference>
<evidence type="ECO:0000256" key="6">
    <source>
        <dbReference type="ARBA" id="ARBA00034138"/>
    </source>
</evidence>
<dbReference type="GO" id="GO:0004586">
    <property type="term" value="F:ornithine decarboxylase activity"/>
    <property type="evidence" value="ECO:0007669"/>
    <property type="project" value="UniProtKB-EC"/>
</dbReference>
<reference evidence="11 12" key="1">
    <citation type="submission" date="2016-07" db="EMBL/GenBank/DDBJ databases">
        <title>Pervasive Adenine N6-methylation of Active Genes in Fungi.</title>
        <authorList>
            <consortium name="DOE Joint Genome Institute"/>
            <person name="Mondo S.J."/>
            <person name="Dannebaum R.O."/>
            <person name="Kuo R.C."/>
            <person name="Labutti K."/>
            <person name="Haridas S."/>
            <person name="Kuo A."/>
            <person name="Salamov A."/>
            <person name="Ahrendt S.R."/>
            <person name="Lipzen A."/>
            <person name="Sullivan W."/>
            <person name="Andreopoulos W.B."/>
            <person name="Clum A."/>
            <person name="Lindquist E."/>
            <person name="Daum C."/>
            <person name="Ramamoorthy G.K."/>
            <person name="Gryganskyi A."/>
            <person name="Culley D."/>
            <person name="Magnuson J.K."/>
            <person name="James T.Y."/>
            <person name="O'Malley M.A."/>
            <person name="Stajich J.E."/>
            <person name="Spatafora J.W."/>
            <person name="Visel A."/>
            <person name="Grigoriev I.V."/>
        </authorList>
    </citation>
    <scope>NUCLEOTIDE SEQUENCE [LARGE SCALE GENOMIC DNA]</scope>
    <source>
        <strain evidence="11 12">CBS 931.73</strain>
    </source>
</reference>
<sequence>MKNILETVSANELTSASARSDLKSRLTAEETREPIEFGSVAELMAQQVMPEDASEEAFFVADLGEVYRQYVQWHALLPSVEPFYAVKCNPDPMILHFLAKLGVNFDCASLKEIEMVLSLGVDPCRIIFANPCKQASHIRFAYENGITMMTFDNADELHKIKRIHPTAQLVLRVLTDDSKALCKLGLKFGASLDVTGTLLQTAKDLDLDVIGVSFHVGSGCYDAGAFADAVHRARFVFDQGMSLGFNLNFLDIGGGFPSPMIKNGPTFPEIAAILRTTLAQLFPPGCGVRIIAEPGRYFVSSAFTLACNVMARRMVIRDSGTTAINTDGEIVNDSAPTMDDHPAFMYYINDGVYGSFNCIMFDHQSVEPLILKRRGVYAYGEKVNDVRYDYSMWGPTCDSIDCIVKSDSLPELNIGDWVYFENMGAYTMCAASQFNGFQKSNVLYTTTEQSVLEHF</sequence>
<evidence type="ECO:0000256" key="8">
    <source>
        <dbReference type="ARBA" id="ARBA00049127"/>
    </source>
</evidence>
<dbReference type="SUPFAM" id="SSF51419">
    <property type="entry name" value="PLP-binding barrel"/>
    <property type="match status" value="1"/>
</dbReference>
<protein>
    <recommendedName>
        <fullName evidence="6">ornithine decarboxylase</fullName>
        <ecNumber evidence="6">4.1.1.17</ecNumber>
    </recommendedName>
</protein>
<name>A0A1Y1XK67_9FUNG</name>
<dbReference type="SUPFAM" id="SSF50621">
    <property type="entry name" value="Alanine racemase C-terminal domain-like"/>
    <property type="match status" value="1"/>
</dbReference>
<dbReference type="FunCoup" id="A0A1Y1XK67">
    <property type="interactions" value="480"/>
</dbReference>
<dbReference type="GO" id="GO:0033387">
    <property type="term" value="P:putrescine biosynthetic process from arginine, via ornithine"/>
    <property type="evidence" value="ECO:0007669"/>
    <property type="project" value="TreeGrafter"/>
</dbReference>
<comment type="subunit">
    <text evidence="7">Homodimer. Only the dimer is catalytically active, as the active sites are constructed of residues from both monomers.</text>
</comment>
<dbReference type="FunFam" id="3.20.20.10:FF:000005">
    <property type="entry name" value="Ornithine decarboxylase"/>
    <property type="match status" value="1"/>
</dbReference>
<dbReference type="InterPro" id="IPR009006">
    <property type="entry name" value="Ala_racemase/Decarboxylase_C"/>
</dbReference>
<dbReference type="InterPro" id="IPR022653">
    <property type="entry name" value="De-COase2_pyr-phos_BS"/>
</dbReference>
<evidence type="ECO:0000256" key="1">
    <source>
        <dbReference type="ARBA" id="ARBA00001933"/>
    </source>
</evidence>
<dbReference type="Proteomes" id="UP000193498">
    <property type="component" value="Unassembled WGS sequence"/>
</dbReference>
<keyword evidence="4" id="KW-0456">Lyase</keyword>
<dbReference type="InParanoid" id="A0A1Y1XK67"/>
<gene>
    <name evidence="11" type="ORF">K493DRAFT_319840</name>
</gene>
<dbReference type="EC" id="4.1.1.17" evidence="6"/>
<evidence type="ECO:0000259" key="10">
    <source>
        <dbReference type="Pfam" id="PF02784"/>
    </source>
</evidence>
<dbReference type="PANTHER" id="PTHR11482:SF6">
    <property type="entry name" value="ORNITHINE DECARBOXYLASE 1-RELATED"/>
    <property type="match status" value="1"/>
</dbReference>